<dbReference type="AlphaFoldDB" id="A0A9W6R9Y8"/>
<protein>
    <recommendedName>
        <fullName evidence="3">Uridine kinase</fullName>
    </recommendedName>
</protein>
<dbReference type="InterPro" id="IPR027417">
    <property type="entry name" value="P-loop_NTPase"/>
</dbReference>
<dbReference type="Gene3D" id="3.40.50.300">
    <property type="entry name" value="P-loop containing nucleotide triphosphate hydrolases"/>
    <property type="match status" value="1"/>
</dbReference>
<evidence type="ECO:0000313" key="1">
    <source>
        <dbReference type="EMBL" id="GLY71958.1"/>
    </source>
</evidence>
<sequence>MAASVPPVDAALVARLRALGPSCGSVRIVAVDGPSAAGKTTFSGALAAALDDAPVVHSDDFPVPWDGEPLAWWPPLTAHVLAPLRAGRPGRFRRYDWRRGAYAEEVTVPVAPVLVIEGVGAARQESPAAFRVWVEAPLAVRRRRAAGRGDDLAAWDHWAETEAKLFTADRTRDRADLIIDGNFS</sequence>
<evidence type="ECO:0000313" key="2">
    <source>
        <dbReference type="Proteomes" id="UP001165135"/>
    </source>
</evidence>
<dbReference type="Proteomes" id="UP001165135">
    <property type="component" value="Unassembled WGS sequence"/>
</dbReference>
<name>A0A9W6R9Y8_9ACTN</name>
<gene>
    <name evidence="1" type="ORF">Airi01_002250</name>
</gene>
<organism evidence="1 2">
    <name type="scientific">Actinoallomurus iriomotensis</name>
    <dbReference type="NCBI Taxonomy" id="478107"/>
    <lineage>
        <taxon>Bacteria</taxon>
        <taxon>Bacillati</taxon>
        <taxon>Actinomycetota</taxon>
        <taxon>Actinomycetes</taxon>
        <taxon>Streptosporangiales</taxon>
        <taxon>Thermomonosporaceae</taxon>
        <taxon>Actinoallomurus</taxon>
    </lineage>
</organism>
<proteinExistence type="predicted"/>
<reference evidence="1" key="1">
    <citation type="submission" date="2023-03" db="EMBL/GenBank/DDBJ databases">
        <title>Actinoallomurus iriomotensis NBRC 103681.</title>
        <authorList>
            <person name="Ichikawa N."/>
            <person name="Sato H."/>
            <person name="Tonouchi N."/>
        </authorList>
    </citation>
    <scope>NUCLEOTIDE SEQUENCE</scope>
    <source>
        <strain evidence="1">NBRC 103681</strain>
    </source>
</reference>
<dbReference type="EMBL" id="BSTJ01000001">
    <property type="protein sequence ID" value="GLY71958.1"/>
    <property type="molecule type" value="Genomic_DNA"/>
</dbReference>
<evidence type="ECO:0008006" key="3">
    <source>
        <dbReference type="Google" id="ProtNLM"/>
    </source>
</evidence>
<comment type="caution">
    <text evidence="1">The sequence shown here is derived from an EMBL/GenBank/DDBJ whole genome shotgun (WGS) entry which is preliminary data.</text>
</comment>
<accession>A0A9W6R9Y8</accession>
<dbReference type="RefSeq" id="WP_285616898.1">
    <property type="nucleotide sequence ID" value="NZ_BSTJ01000001.1"/>
</dbReference>
<dbReference type="SUPFAM" id="SSF52540">
    <property type="entry name" value="P-loop containing nucleoside triphosphate hydrolases"/>
    <property type="match status" value="1"/>
</dbReference>